<evidence type="ECO:0000313" key="1">
    <source>
        <dbReference type="EMBL" id="KOM25308.1"/>
    </source>
</evidence>
<accession>A0A0L9T3Z2</accession>
<organism evidence="1 2">
    <name type="scientific">Phaseolus angularis</name>
    <name type="common">Azuki bean</name>
    <name type="synonym">Vigna angularis</name>
    <dbReference type="NCBI Taxonomy" id="3914"/>
    <lineage>
        <taxon>Eukaryota</taxon>
        <taxon>Viridiplantae</taxon>
        <taxon>Streptophyta</taxon>
        <taxon>Embryophyta</taxon>
        <taxon>Tracheophyta</taxon>
        <taxon>Spermatophyta</taxon>
        <taxon>Magnoliopsida</taxon>
        <taxon>eudicotyledons</taxon>
        <taxon>Gunneridae</taxon>
        <taxon>Pentapetalae</taxon>
        <taxon>rosids</taxon>
        <taxon>fabids</taxon>
        <taxon>Fabales</taxon>
        <taxon>Fabaceae</taxon>
        <taxon>Papilionoideae</taxon>
        <taxon>50 kb inversion clade</taxon>
        <taxon>NPAAA clade</taxon>
        <taxon>indigoferoid/millettioid clade</taxon>
        <taxon>Phaseoleae</taxon>
        <taxon>Vigna</taxon>
    </lineage>
</organism>
<gene>
    <name evidence="1" type="ORF">LR48_Vigan86s002700</name>
</gene>
<evidence type="ECO:0000313" key="2">
    <source>
        <dbReference type="Proteomes" id="UP000053144"/>
    </source>
</evidence>
<dbReference type="EMBL" id="KQ258262">
    <property type="protein sequence ID" value="KOM25308.1"/>
    <property type="molecule type" value="Genomic_DNA"/>
</dbReference>
<sequence length="80" mass="9005">MERKVAIIPSLAPQFGRELDRRNMKNVASYPTPANFVVEDFVAWVAWPVDPSQTDDGGEAVEALVMEEEAEDEEDSDDYD</sequence>
<protein>
    <submittedName>
        <fullName evidence="1">Uncharacterized protein</fullName>
    </submittedName>
</protein>
<dbReference type="AlphaFoldDB" id="A0A0L9T3Z2"/>
<reference evidence="2" key="1">
    <citation type="journal article" date="2015" name="Proc. Natl. Acad. Sci. U.S.A.">
        <title>Genome sequencing of adzuki bean (Vigna angularis) provides insight into high starch and low fat accumulation and domestication.</title>
        <authorList>
            <person name="Yang K."/>
            <person name="Tian Z."/>
            <person name="Chen C."/>
            <person name="Luo L."/>
            <person name="Zhao B."/>
            <person name="Wang Z."/>
            <person name="Yu L."/>
            <person name="Li Y."/>
            <person name="Sun Y."/>
            <person name="Li W."/>
            <person name="Chen Y."/>
            <person name="Li Y."/>
            <person name="Zhang Y."/>
            <person name="Ai D."/>
            <person name="Zhao J."/>
            <person name="Shang C."/>
            <person name="Ma Y."/>
            <person name="Wu B."/>
            <person name="Wang M."/>
            <person name="Gao L."/>
            <person name="Sun D."/>
            <person name="Zhang P."/>
            <person name="Guo F."/>
            <person name="Wang W."/>
            <person name="Li Y."/>
            <person name="Wang J."/>
            <person name="Varshney R.K."/>
            <person name="Wang J."/>
            <person name="Ling H.Q."/>
            <person name="Wan P."/>
        </authorList>
    </citation>
    <scope>NUCLEOTIDE SEQUENCE</scope>
    <source>
        <strain evidence="2">cv. Jingnong 6</strain>
    </source>
</reference>
<dbReference type="Gramene" id="KOM25308">
    <property type="protein sequence ID" value="KOM25308"/>
    <property type="gene ID" value="LR48_Vigan86s002700"/>
</dbReference>
<name>A0A0L9T3Z2_PHAAN</name>
<proteinExistence type="predicted"/>
<dbReference type="Proteomes" id="UP000053144">
    <property type="component" value="Unassembled WGS sequence"/>
</dbReference>